<dbReference type="EMBL" id="NQVE01000028">
    <property type="protein sequence ID" value="RAL53014.1"/>
    <property type="molecule type" value="Genomic_DNA"/>
</dbReference>
<name>A0A328E4V1_9ASTE</name>
<dbReference type="GO" id="GO:0000166">
    <property type="term" value="F:nucleotide binding"/>
    <property type="evidence" value="ECO:0007669"/>
    <property type="project" value="InterPro"/>
</dbReference>
<evidence type="ECO:0000313" key="9">
    <source>
        <dbReference type="EMBL" id="RAL53014.1"/>
    </source>
</evidence>
<comment type="caution">
    <text evidence="9">The sequence shown here is derived from an EMBL/GenBank/DDBJ whole genome shotgun (WGS) entry which is preliminary data.</text>
</comment>
<gene>
    <name evidence="9" type="ORF">DM860_016249</name>
</gene>
<feature type="region of interest" description="Disordered" evidence="7">
    <location>
        <begin position="124"/>
        <end position="147"/>
    </location>
</feature>
<dbReference type="AlphaFoldDB" id="A0A328E4V1"/>
<dbReference type="Proteomes" id="UP000249390">
    <property type="component" value="Unassembled WGS sequence"/>
</dbReference>
<feature type="domain" description="RNA polymerase Rpb4/RPC9 core" evidence="8">
    <location>
        <begin position="1"/>
        <end position="123"/>
    </location>
</feature>
<keyword evidence="6" id="KW-0539">Nucleus</keyword>
<organism evidence="9 10">
    <name type="scientific">Cuscuta australis</name>
    <dbReference type="NCBI Taxonomy" id="267555"/>
    <lineage>
        <taxon>Eukaryota</taxon>
        <taxon>Viridiplantae</taxon>
        <taxon>Streptophyta</taxon>
        <taxon>Embryophyta</taxon>
        <taxon>Tracheophyta</taxon>
        <taxon>Spermatophyta</taxon>
        <taxon>Magnoliopsida</taxon>
        <taxon>eudicotyledons</taxon>
        <taxon>Gunneridae</taxon>
        <taxon>Pentapetalae</taxon>
        <taxon>asterids</taxon>
        <taxon>lamiids</taxon>
        <taxon>Solanales</taxon>
        <taxon>Convolvulaceae</taxon>
        <taxon>Cuscuteae</taxon>
        <taxon>Cuscuta</taxon>
        <taxon>Cuscuta subgen. Grammica</taxon>
        <taxon>Cuscuta sect. Cleistogrammica</taxon>
    </lineage>
</organism>
<dbReference type="PANTHER" id="PTHR15561">
    <property type="entry name" value="CALCITONIN GENE-RELATED PEPTIDE-RECEPTOR COMPONENT PROTEIN"/>
    <property type="match status" value="1"/>
</dbReference>
<sequence>MKILEANAGPLTNFEVLEFLRSKDAGKDPTLALLPNIASEYKVFDYLEKSGCKHLTREVINEFLEKCKSFKLSKAELLNIINIMPKSAVELYPIIEACDTRDDDKCTMLNALVAIVKEVLLAGTPSPPPEEAEIEAAHEEDGIEAAK</sequence>
<reference evidence="9 10" key="1">
    <citation type="submission" date="2018-06" db="EMBL/GenBank/DDBJ databases">
        <title>The Genome of Cuscuta australis (Dodder) Provides Insight into the Evolution of Plant Parasitism.</title>
        <authorList>
            <person name="Liu H."/>
        </authorList>
    </citation>
    <scope>NUCLEOTIDE SEQUENCE [LARGE SCALE GENOMIC DNA]</scope>
    <source>
        <strain evidence="10">cv. Yunnan</strain>
        <tissue evidence="9">Vines</tissue>
    </source>
</reference>
<keyword evidence="5" id="KW-0804">Transcription</keyword>
<comment type="similarity">
    <text evidence="2">Belongs to the eukaryotic RPC9 RNA polymerase subunit family.</text>
</comment>
<keyword evidence="4" id="KW-0240">DNA-directed RNA polymerase</keyword>
<dbReference type="InterPro" id="IPR038846">
    <property type="entry name" value="RPC9"/>
</dbReference>
<evidence type="ECO:0000256" key="5">
    <source>
        <dbReference type="ARBA" id="ARBA00023163"/>
    </source>
</evidence>
<evidence type="ECO:0000313" key="10">
    <source>
        <dbReference type="Proteomes" id="UP000249390"/>
    </source>
</evidence>
<dbReference type="PANTHER" id="PTHR15561:SF0">
    <property type="entry name" value="DNA-DIRECTED RNA POLYMERASE III SUBUNIT RPC9"/>
    <property type="match status" value="1"/>
</dbReference>
<evidence type="ECO:0000256" key="4">
    <source>
        <dbReference type="ARBA" id="ARBA00022478"/>
    </source>
</evidence>
<dbReference type="InterPro" id="IPR005574">
    <property type="entry name" value="Rpb4/RPC9"/>
</dbReference>
<dbReference type="GO" id="GO:0005666">
    <property type="term" value="C:RNA polymerase III complex"/>
    <property type="evidence" value="ECO:0007669"/>
    <property type="project" value="InterPro"/>
</dbReference>
<dbReference type="GO" id="GO:0006384">
    <property type="term" value="P:transcription initiation at RNA polymerase III promoter"/>
    <property type="evidence" value="ECO:0007669"/>
    <property type="project" value="InterPro"/>
</dbReference>
<protein>
    <recommendedName>
        <fullName evidence="3">DNA-directed RNA polymerase III subunit RPC9</fullName>
    </recommendedName>
</protein>
<feature type="compositionally biased region" description="Basic and acidic residues" evidence="7">
    <location>
        <begin position="135"/>
        <end position="147"/>
    </location>
</feature>
<evidence type="ECO:0000256" key="6">
    <source>
        <dbReference type="ARBA" id="ARBA00023242"/>
    </source>
</evidence>
<dbReference type="SMART" id="SM00657">
    <property type="entry name" value="RPOL4c"/>
    <property type="match status" value="1"/>
</dbReference>
<dbReference type="InterPro" id="IPR010997">
    <property type="entry name" value="HRDC-like_sf"/>
</dbReference>
<dbReference type="SUPFAM" id="SSF47819">
    <property type="entry name" value="HRDC-like"/>
    <property type="match status" value="1"/>
</dbReference>
<keyword evidence="10" id="KW-1185">Reference proteome</keyword>
<evidence type="ECO:0000256" key="7">
    <source>
        <dbReference type="SAM" id="MobiDB-lite"/>
    </source>
</evidence>
<comment type="subcellular location">
    <subcellularLocation>
        <location evidence="1">Nucleus</location>
    </subcellularLocation>
</comment>
<evidence type="ECO:0000256" key="2">
    <source>
        <dbReference type="ARBA" id="ARBA00006898"/>
    </source>
</evidence>
<dbReference type="Gene3D" id="1.20.1250.40">
    <property type="match status" value="1"/>
</dbReference>
<proteinExistence type="inferred from homology"/>
<dbReference type="Pfam" id="PF03874">
    <property type="entry name" value="RNA_pol_Rpb4"/>
    <property type="match status" value="1"/>
</dbReference>
<dbReference type="InterPro" id="IPR038324">
    <property type="entry name" value="Rpb4/RPC9_sf"/>
</dbReference>
<evidence type="ECO:0000259" key="8">
    <source>
        <dbReference type="SMART" id="SM00657"/>
    </source>
</evidence>
<evidence type="ECO:0000256" key="1">
    <source>
        <dbReference type="ARBA" id="ARBA00004123"/>
    </source>
</evidence>
<evidence type="ECO:0000256" key="3">
    <source>
        <dbReference type="ARBA" id="ARBA00016672"/>
    </source>
</evidence>
<accession>A0A328E4V1</accession>
<dbReference type="InterPro" id="IPR006590">
    <property type="entry name" value="RNA_pol_Rpb4/RPC9_core"/>
</dbReference>